<dbReference type="GO" id="GO:0015450">
    <property type="term" value="F:protein-transporting ATPase activity"/>
    <property type="evidence" value="ECO:0007669"/>
    <property type="project" value="UniProtKB-UniRule"/>
</dbReference>
<evidence type="ECO:0000313" key="11">
    <source>
        <dbReference type="EMBL" id="MCC2164412.1"/>
    </source>
</evidence>
<dbReference type="PRINTS" id="PR01651">
    <property type="entry name" value="SECGEXPORT"/>
</dbReference>
<dbReference type="GO" id="GO:0009306">
    <property type="term" value="P:protein secretion"/>
    <property type="evidence" value="ECO:0007669"/>
    <property type="project" value="UniProtKB-UniRule"/>
</dbReference>
<dbReference type="NCBIfam" id="TIGR00810">
    <property type="entry name" value="secG"/>
    <property type="match status" value="1"/>
</dbReference>
<reference evidence="11" key="1">
    <citation type="submission" date="2021-10" db="EMBL/GenBank/DDBJ databases">
        <title>Anaerobic single-cell dispensing facilitates the cultivation of human gut bacteria.</title>
        <authorList>
            <person name="Afrizal A."/>
        </authorList>
    </citation>
    <scope>NUCLEOTIDE SEQUENCE</scope>
    <source>
        <strain evidence="11">CLA-AA-H274</strain>
    </source>
</reference>
<keyword evidence="8 10" id="KW-0811">Translocation</keyword>
<dbReference type="PANTHER" id="PTHR34182">
    <property type="entry name" value="PROTEIN-EXPORT MEMBRANE PROTEIN SECG"/>
    <property type="match status" value="1"/>
</dbReference>
<dbReference type="GO" id="GO:0005886">
    <property type="term" value="C:plasma membrane"/>
    <property type="evidence" value="ECO:0007669"/>
    <property type="project" value="UniProtKB-SubCell"/>
</dbReference>
<comment type="subcellular location">
    <subcellularLocation>
        <location evidence="1 10">Cell membrane</location>
        <topology evidence="1 10">Multi-pass membrane protein</topology>
    </subcellularLocation>
</comment>
<evidence type="ECO:0000256" key="5">
    <source>
        <dbReference type="ARBA" id="ARBA00022692"/>
    </source>
</evidence>
<evidence type="ECO:0000256" key="1">
    <source>
        <dbReference type="ARBA" id="ARBA00004651"/>
    </source>
</evidence>
<dbReference type="Proteomes" id="UP001198962">
    <property type="component" value="Unassembled WGS sequence"/>
</dbReference>
<dbReference type="Pfam" id="PF03840">
    <property type="entry name" value="SecG"/>
    <property type="match status" value="1"/>
</dbReference>
<dbReference type="InterPro" id="IPR004692">
    <property type="entry name" value="SecG"/>
</dbReference>
<comment type="similarity">
    <text evidence="2 10">Belongs to the SecG family.</text>
</comment>
<evidence type="ECO:0000256" key="9">
    <source>
        <dbReference type="ARBA" id="ARBA00023136"/>
    </source>
</evidence>
<evidence type="ECO:0000256" key="10">
    <source>
        <dbReference type="RuleBase" id="RU365087"/>
    </source>
</evidence>
<keyword evidence="12" id="KW-1185">Reference proteome</keyword>
<dbReference type="RefSeq" id="WP_177976883.1">
    <property type="nucleotide sequence ID" value="NZ_JAJEPU010000013.1"/>
</dbReference>
<organism evidence="11 12">
    <name type="scientific">Brotaphodocola catenula</name>
    <dbReference type="NCBI Taxonomy" id="2885361"/>
    <lineage>
        <taxon>Bacteria</taxon>
        <taxon>Bacillati</taxon>
        <taxon>Bacillota</taxon>
        <taxon>Clostridia</taxon>
        <taxon>Lachnospirales</taxon>
        <taxon>Lachnospiraceae</taxon>
        <taxon>Brotaphodocola</taxon>
    </lineage>
</organism>
<evidence type="ECO:0000256" key="4">
    <source>
        <dbReference type="ARBA" id="ARBA00022475"/>
    </source>
</evidence>
<keyword evidence="6 10" id="KW-0653">Protein transport</keyword>
<evidence type="ECO:0000256" key="7">
    <source>
        <dbReference type="ARBA" id="ARBA00022989"/>
    </source>
</evidence>
<dbReference type="AlphaFoldDB" id="A0AAE3AS74"/>
<name>A0AAE3AS74_9FIRM</name>
<comment type="function">
    <text evidence="10">Involved in protein export. Participates in an early event of protein translocation.</text>
</comment>
<accession>A0AAE3AS74</accession>
<evidence type="ECO:0000256" key="8">
    <source>
        <dbReference type="ARBA" id="ARBA00023010"/>
    </source>
</evidence>
<evidence type="ECO:0000256" key="3">
    <source>
        <dbReference type="ARBA" id="ARBA00022448"/>
    </source>
</evidence>
<evidence type="ECO:0000256" key="6">
    <source>
        <dbReference type="ARBA" id="ARBA00022927"/>
    </source>
</evidence>
<keyword evidence="7 10" id="KW-1133">Transmembrane helix</keyword>
<keyword evidence="9 10" id="KW-0472">Membrane</keyword>
<dbReference type="PANTHER" id="PTHR34182:SF1">
    <property type="entry name" value="PROTEIN-EXPORT MEMBRANE PROTEIN SECG"/>
    <property type="match status" value="1"/>
</dbReference>
<dbReference type="GO" id="GO:0065002">
    <property type="term" value="P:intracellular protein transmembrane transport"/>
    <property type="evidence" value="ECO:0007669"/>
    <property type="project" value="TreeGrafter"/>
</dbReference>
<comment type="caution">
    <text evidence="11">The sequence shown here is derived from an EMBL/GenBank/DDBJ whole genome shotgun (WGS) entry which is preliminary data.</text>
</comment>
<gene>
    <name evidence="11" type="primary">secG</name>
    <name evidence="11" type="ORF">LKD32_05880</name>
</gene>
<keyword evidence="4 10" id="KW-1003">Cell membrane</keyword>
<dbReference type="GO" id="GO:0043952">
    <property type="term" value="P:protein transport by the Sec complex"/>
    <property type="evidence" value="ECO:0007669"/>
    <property type="project" value="TreeGrafter"/>
</dbReference>
<dbReference type="EMBL" id="JAJEPU010000013">
    <property type="protein sequence ID" value="MCC2164412.1"/>
    <property type="molecule type" value="Genomic_DNA"/>
</dbReference>
<evidence type="ECO:0000313" key="12">
    <source>
        <dbReference type="Proteomes" id="UP001198962"/>
    </source>
</evidence>
<feature type="transmembrane region" description="Helical" evidence="10">
    <location>
        <begin position="54"/>
        <end position="74"/>
    </location>
</feature>
<proteinExistence type="inferred from homology"/>
<sequence>MLKTILCVIFVLICLFLTVVVLMQEGKSQGLGAIGGMADTYWGRNKGRSMEGNLEKATTAAAVLFMLLSLVLNIL</sequence>
<comment type="caution">
    <text evidence="10">Lacks conserved residue(s) required for the propagation of feature annotation.</text>
</comment>
<protein>
    <recommendedName>
        <fullName evidence="10">Protein-export membrane protein SecG</fullName>
    </recommendedName>
</protein>
<keyword evidence="3 10" id="KW-0813">Transport</keyword>
<evidence type="ECO:0000256" key="2">
    <source>
        <dbReference type="ARBA" id="ARBA00008445"/>
    </source>
</evidence>
<keyword evidence="5 10" id="KW-0812">Transmembrane</keyword>